<dbReference type="InterPro" id="IPR028976">
    <property type="entry name" value="CheC-like_sf"/>
</dbReference>
<dbReference type="InterPro" id="IPR028051">
    <property type="entry name" value="CheX-like_dom"/>
</dbReference>
<evidence type="ECO:0000259" key="2">
    <source>
        <dbReference type="Pfam" id="PF13690"/>
    </source>
</evidence>
<dbReference type="EMBL" id="JACHXU010000002">
    <property type="protein sequence ID" value="MBB3204845.1"/>
    <property type="molecule type" value="Genomic_DNA"/>
</dbReference>
<protein>
    <submittedName>
        <fullName evidence="3">Chemotaxis protein CheX</fullName>
    </submittedName>
</protein>
<organism evidence="3 4">
    <name type="scientific">Aporhodopirellula rubra</name>
    <dbReference type="NCBI Taxonomy" id="980271"/>
    <lineage>
        <taxon>Bacteria</taxon>
        <taxon>Pseudomonadati</taxon>
        <taxon>Planctomycetota</taxon>
        <taxon>Planctomycetia</taxon>
        <taxon>Pirellulales</taxon>
        <taxon>Pirellulaceae</taxon>
        <taxon>Aporhodopirellula</taxon>
    </lineage>
</organism>
<keyword evidence="1" id="KW-0145">Chemotaxis</keyword>
<dbReference type="RefSeq" id="WP_184301518.1">
    <property type="nucleotide sequence ID" value="NZ_JACHXU010000002.1"/>
</dbReference>
<evidence type="ECO:0000313" key="3">
    <source>
        <dbReference type="EMBL" id="MBB3204845.1"/>
    </source>
</evidence>
<feature type="domain" description="Chemotaxis phosphatase CheX-like" evidence="2">
    <location>
        <begin position="62"/>
        <end position="155"/>
    </location>
</feature>
<accession>A0A7W5DUX4</accession>
<dbReference type="Gene3D" id="3.40.1550.10">
    <property type="entry name" value="CheC-like"/>
    <property type="match status" value="1"/>
</dbReference>
<dbReference type="GO" id="GO:0006935">
    <property type="term" value="P:chemotaxis"/>
    <property type="evidence" value="ECO:0007669"/>
    <property type="project" value="UniProtKB-KW"/>
</dbReference>
<comment type="caution">
    <text evidence="3">The sequence shown here is derived from an EMBL/GenBank/DDBJ whole genome shotgun (WGS) entry which is preliminary data.</text>
</comment>
<gene>
    <name evidence="3" type="ORF">FHS27_000612</name>
</gene>
<dbReference type="AlphaFoldDB" id="A0A7W5DUX4"/>
<dbReference type="PANTHER" id="PTHR39452">
    <property type="entry name" value="CHEY-P PHOSPHATASE CHEX"/>
    <property type="match status" value="1"/>
</dbReference>
<name>A0A7W5DUX4_9BACT</name>
<dbReference type="PANTHER" id="PTHR39452:SF1">
    <property type="entry name" value="CHEY-P PHOSPHATASE CHEX"/>
    <property type="match status" value="1"/>
</dbReference>
<evidence type="ECO:0000313" key="4">
    <source>
        <dbReference type="Proteomes" id="UP000536179"/>
    </source>
</evidence>
<proteinExistence type="predicted"/>
<dbReference type="InterPro" id="IPR038756">
    <property type="entry name" value="CheX-like"/>
</dbReference>
<dbReference type="SUPFAM" id="SSF103039">
    <property type="entry name" value="CheC-like"/>
    <property type="match status" value="1"/>
</dbReference>
<evidence type="ECO:0000256" key="1">
    <source>
        <dbReference type="ARBA" id="ARBA00022500"/>
    </source>
</evidence>
<reference evidence="3 4" key="1">
    <citation type="submission" date="2020-08" db="EMBL/GenBank/DDBJ databases">
        <title>Genomic Encyclopedia of Type Strains, Phase III (KMG-III): the genomes of soil and plant-associated and newly described type strains.</title>
        <authorList>
            <person name="Whitman W."/>
        </authorList>
    </citation>
    <scope>NUCLEOTIDE SEQUENCE [LARGE SCALE GENOMIC DNA]</scope>
    <source>
        <strain evidence="3 4">CECT 8075</strain>
    </source>
</reference>
<keyword evidence="4" id="KW-1185">Reference proteome</keyword>
<dbReference type="CDD" id="cd17906">
    <property type="entry name" value="CheX"/>
    <property type="match status" value="1"/>
</dbReference>
<dbReference type="Proteomes" id="UP000536179">
    <property type="component" value="Unassembled WGS sequence"/>
</dbReference>
<dbReference type="Pfam" id="PF13690">
    <property type="entry name" value="CheX"/>
    <property type="match status" value="1"/>
</dbReference>
<sequence length="172" mass="18783">MPLLSLDIETVIANAIDSSIRETFSLMIGQELTHVQTNRVVNKMPTVGKYNQNRPVDYDEEITVVVGLSGQLQGSVSVCMDLESALLWTENLIDHQSATLDQTVIDAISELGNIVTGGAKRRLEDRDLALGLPYVMLAGKSRLAFPSSCEPLQVEYAFGGHEMNVFISLTTA</sequence>